<keyword evidence="2 5" id="KW-0808">Transferase</keyword>
<dbReference type="PANTHER" id="PTHR43017:SF1">
    <property type="entry name" value="ACETYLTRANSFERASE YJL218W-RELATED"/>
    <property type="match status" value="1"/>
</dbReference>
<dbReference type="InterPro" id="IPR001451">
    <property type="entry name" value="Hexapep"/>
</dbReference>
<evidence type="ECO:0000256" key="2">
    <source>
        <dbReference type="ARBA" id="ARBA00022679"/>
    </source>
</evidence>
<evidence type="ECO:0000256" key="1">
    <source>
        <dbReference type="ARBA" id="ARBA00007274"/>
    </source>
</evidence>
<dbReference type="InterPro" id="IPR018357">
    <property type="entry name" value="Hexapep_transf_CS"/>
</dbReference>
<dbReference type="FunFam" id="2.160.10.10:FF:000008">
    <property type="entry name" value="Maltose O-acetyltransferase"/>
    <property type="match status" value="1"/>
</dbReference>
<dbReference type="GO" id="GO:0008870">
    <property type="term" value="F:galactoside O-acetyltransferase activity"/>
    <property type="evidence" value="ECO:0007669"/>
    <property type="project" value="TreeGrafter"/>
</dbReference>
<proteinExistence type="inferred from homology"/>
<dbReference type="Pfam" id="PF12464">
    <property type="entry name" value="Mac"/>
    <property type="match status" value="1"/>
</dbReference>
<evidence type="ECO:0000256" key="4">
    <source>
        <dbReference type="ARBA" id="ARBA00023315"/>
    </source>
</evidence>
<evidence type="ECO:0000313" key="8">
    <source>
        <dbReference type="Proteomes" id="UP000501747"/>
    </source>
</evidence>
<keyword evidence="8" id="KW-1185">Reference proteome</keyword>
<dbReference type="Proteomes" id="UP000501747">
    <property type="component" value="Chromosome"/>
</dbReference>
<gene>
    <name evidence="7" type="ORF">G7082_06190</name>
</gene>
<dbReference type="PANTHER" id="PTHR43017">
    <property type="entry name" value="GALACTOSIDE O-ACETYLTRANSFERASE"/>
    <property type="match status" value="1"/>
</dbReference>
<dbReference type="EC" id="2.3.1.-" evidence="5"/>
<dbReference type="KEGG" id="vhy:G7082_06190"/>
<dbReference type="RefSeq" id="WP_166034281.1">
    <property type="nucleotide sequence ID" value="NZ_CP049887.1"/>
</dbReference>
<organism evidence="7 8">
    <name type="scientific">Vagococcus hydrophili</name>
    <dbReference type="NCBI Taxonomy" id="2714947"/>
    <lineage>
        <taxon>Bacteria</taxon>
        <taxon>Bacillati</taxon>
        <taxon>Bacillota</taxon>
        <taxon>Bacilli</taxon>
        <taxon>Lactobacillales</taxon>
        <taxon>Enterococcaceae</taxon>
        <taxon>Vagococcus</taxon>
    </lineage>
</organism>
<dbReference type="SUPFAM" id="SSF51161">
    <property type="entry name" value="Trimeric LpxA-like enzymes"/>
    <property type="match status" value="1"/>
</dbReference>
<accession>A0A6G8AT79</accession>
<dbReference type="InterPro" id="IPR024688">
    <property type="entry name" value="Mac_dom"/>
</dbReference>
<dbReference type="InterPro" id="IPR039369">
    <property type="entry name" value="LacA-like"/>
</dbReference>
<dbReference type="AlphaFoldDB" id="A0A6G8AT79"/>
<comment type="similarity">
    <text evidence="1 5">Belongs to the transferase hexapeptide repeat family.</text>
</comment>
<dbReference type="PROSITE" id="PS00101">
    <property type="entry name" value="HEXAPEP_TRANSFERASES"/>
    <property type="match status" value="1"/>
</dbReference>
<dbReference type="CDD" id="cd03357">
    <property type="entry name" value="LbH_MAT_GAT"/>
    <property type="match status" value="1"/>
</dbReference>
<keyword evidence="3" id="KW-0677">Repeat</keyword>
<evidence type="ECO:0000256" key="3">
    <source>
        <dbReference type="ARBA" id="ARBA00022737"/>
    </source>
</evidence>
<dbReference type="Pfam" id="PF00132">
    <property type="entry name" value="Hexapep"/>
    <property type="match status" value="1"/>
</dbReference>
<dbReference type="Gene3D" id="2.160.10.10">
    <property type="entry name" value="Hexapeptide repeat proteins"/>
    <property type="match status" value="1"/>
</dbReference>
<keyword evidence="4 5" id="KW-0012">Acyltransferase</keyword>
<protein>
    <recommendedName>
        <fullName evidence="5">Acetyltransferase</fullName>
        <ecNumber evidence="5">2.3.1.-</ecNumber>
    </recommendedName>
</protein>
<dbReference type="EMBL" id="CP049887">
    <property type="protein sequence ID" value="QIL48133.1"/>
    <property type="molecule type" value="Genomic_DNA"/>
</dbReference>
<reference evidence="7 8" key="1">
    <citation type="submission" date="2020-03" db="EMBL/GenBank/DDBJ databases">
        <title>Vagococcus sp. nov., isolated from beetles.</title>
        <authorList>
            <person name="Hyun D.-W."/>
            <person name="Bae J.-W."/>
        </authorList>
    </citation>
    <scope>NUCLEOTIDE SEQUENCE [LARGE SCALE GENOMIC DNA]</scope>
    <source>
        <strain evidence="7 8">HDW17B</strain>
    </source>
</reference>
<evidence type="ECO:0000256" key="5">
    <source>
        <dbReference type="RuleBase" id="RU367021"/>
    </source>
</evidence>
<dbReference type="InterPro" id="IPR011004">
    <property type="entry name" value="Trimer_LpxA-like_sf"/>
</dbReference>
<name>A0A6G8AT79_9ENTE</name>
<sequence>MRTEKQKMLQEDLYIAGDAELRRDVKKSRQLTRLFNQTTEEQIDYRSELLKELFQETGENIYMEPPFRCDYGSNISIGNNFYANFDCCFLDVARISIGENVMFGPKVNLLTPSHPLDAEVRNSGLEFGKEIKIGNNVWLGGNVTVNPGVTVGNNTVIGSGSVVTKNIPDNVVAAGNPCKVIRPIGEEDRIYWENKQKAYWEEVEND</sequence>
<evidence type="ECO:0000313" key="7">
    <source>
        <dbReference type="EMBL" id="QIL48133.1"/>
    </source>
</evidence>
<feature type="domain" description="Maltose/galactoside acetyltransferase" evidence="6">
    <location>
        <begin position="5"/>
        <end position="59"/>
    </location>
</feature>
<dbReference type="SMART" id="SM01266">
    <property type="entry name" value="Mac"/>
    <property type="match status" value="1"/>
</dbReference>
<evidence type="ECO:0000259" key="6">
    <source>
        <dbReference type="SMART" id="SM01266"/>
    </source>
</evidence>